<dbReference type="SMART" id="SM00062">
    <property type="entry name" value="PBPb"/>
    <property type="match status" value="1"/>
</dbReference>
<keyword evidence="8" id="KW-1185">Reference proteome</keyword>
<dbReference type="InterPro" id="IPR001320">
    <property type="entry name" value="Iontro_rcpt_C"/>
</dbReference>
<organism evidence="7 8">
    <name type="scientific">Pisciglobus halotolerans</name>
    <dbReference type="NCBI Taxonomy" id="745365"/>
    <lineage>
        <taxon>Bacteria</taxon>
        <taxon>Bacillati</taxon>
        <taxon>Bacillota</taxon>
        <taxon>Bacilli</taxon>
        <taxon>Lactobacillales</taxon>
        <taxon>Carnobacteriaceae</taxon>
    </lineage>
</organism>
<comment type="similarity">
    <text evidence="1">Belongs to the bacterial solute-binding protein 3 family.</text>
</comment>
<keyword evidence="3 4" id="KW-0732">Signal</keyword>
<dbReference type="GO" id="GO:0030288">
    <property type="term" value="C:outer membrane-bounded periplasmic space"/>
    <property type="evidence" value="ECO:0007669"/>
    <property type="project" value="TreeGrafter"/>
</dbReference>
<feature type="chain" id="PRO_5011532507" evidence="4">
    <location>
        <begin position="30"/>
        <end position="272"/>
    </location>
</feature>
<dbReference type="GO" id="GO:0006865">
    <property type="term" value="P:amino acid transport"/>
    <property type="evidence" value="ECO:0007669"/>
    <property type="project" value="TreeGrafter"/>
</dbReference>
<dbReference type="Pfam" id="PF00497">
    <property type="entry name" value="SBP_bac_3"/>
    <property type="match status" value="1"/>
</dbReference>
<evidence type="ECO:0000259" key="6">
    <source>
        <dbReference type="SMART" id="SM00079"/>
    </source>
</evidence>
<evidence type="ECO:0000256" key="3">
    <source>
        <dbReference type="ARBA" id="ARBA00022729"/>
    </source>
</evidence>
<evidence type="ECO:0000313" key="7">
    <source>
        <dbReference type="EMBL" id="SFH87112.1"/>
    </source>
</evidence>
<evidence type="ECO:0000256" key="1">
    <source>
        <dbReference type="ARBA" id="ARBA00010333"/>
    </source>
</evidence>
<evidence type="ECO:0000256" key="2">
    <source>
        <dbReference type="ARBA" id="ARBA00022448"/>
    </source>
</evidence>
<evidence type="ECO:0000313" key="8">
    <source>
        <dbReference type="Proteomes" id="UP000198668"/>
    </source>
</evidence>
<protein>
    <submittedName>
        <fullName evidence="7">Amino acid ABC transporter substrate-binding protein, PAAT family</fullName>
    </submittedName>
</protein>
<feature type="domain" description="Ionotropic glutamate receptor C-terminal" evidence="6">
    <location>
        <begin position="42"/>
        <end position="264"/>
    </location>
</feature>
<sequence length="272" mass="29688">MKKSKKYSWMLFLLLPLLLLTACSGGAIADQDIAERIQENPTITWGVKADTNLFGLYNIEEGEIQGFDIDIAKALTKVITGQEGNAEFVEVTSKTRVPLLKNGNIDAIIATMTISPERLKQVNFSDIYFAAGQSLLVPESSTLNGIEDLTKDHTVLAVKGSTSAQNIRAAAPDTNILELENYAEAFTALQAGQGDAVTTDNAILLGIIADNPGYRLAGQPFTDEPYGIAIDYGQENFLNQVNEALDTLVQNGTYEQIFHKWFPDEEVPDLKA</sequence>
<feature type="domain" description="Solute-binding protein family 3/N-terminal" evidence="5">
    <location>
        <begin position="42"/>
        <end position="265"/>
    </location>
</feature>
<accession>A0A1I3DK36</accession>
<dbReference type="PANTHER" id="PTHR30085">
    <property type="entry name" value="AMINO ACID ABC TRANSPORTER PERMEASE"/>
    <property type="match status" value="1"/>
</dbReference>
<dbReference type="InterPro" id="IPR051455">
    <property type="entry name" value="Bact_solute-bind_prot3"/>
</dbReference>
<dbReference type="SMART" id="SM00079">
    <property type="entry name" value="PBPe"/>
    <property type="match status" value="1"/>
</dbReference>
<dbReference type="GO" id="GO:0005576">
    <property type="term" value="C:extracellular region"/>
    <property type="evidence" value="ECO:0007669"/>
    <property type="project" value="TreeGrafter"/>
</dbReference>
<keyword evidence="2" id="KW-0813">Transport</keyword>
<evidence type="ECO:0000259" key="5">
    <source>
        <dbReference type="SMART" id="SM00062"/>
    </source>
</evidence>
<dbReference type="AlphaFoldDB" id="A0A1I3DK36"/>
<dbReference type="InterPro" id="IPR001638">
    <property type="entry name" value="Solute-binding_3/MltF_N"/>
</dbReference>
<dbReference type="Proteomes" id="UP000198668">
    <property type="component" value="Unassembled WGS sequence"/>
</dbReference>
<proteinExistence type="inferred from homology"/>
<feature type="signal peptide" evidence="4">
    <location>
        <begin position="1"/>
        <end position="29"/>
    </location>
</feature>
<gene>
    <name evidence="7" type="ORF">SAMN04489868_14115</name>
</gene>
<dbReference type="Gene3D" id="3.40.190.10">
    <property type="entry name" value="Periplasmic binding protein-like II"/>
    <property type="match status" value="2"/>
</dbReference>
<dbReference type="GO" id="GO:0015276">
    <property type="term" value="F:ligand-gated monoatomic ion channel activity"/>
    <property type="evidence" value="ECO:0007669"/>
    <property type="project" value="InterPro"/>
</dbReference>
<evidence type="ECO:0000256" key="4">
    <source>
        <dbReference type="SAM" id="SignalP"/>
    </source>
</evidence>
<dbReference type="PANTHER" id="PTHR30085:SF6">
    <property type="entry name" value="ABC TRANSPORTER GLUTAMINE-BINDING PROTEIN GLNH"/>
    <property type="match status" value="1"/>
</dbReference>
<dbReference type="PROSITE" id="PS51257">
    <property type="entry name" value="PROKAR_LIPOPROTEIN"/>
    <property type="match status" value="1"/>
</dbReference>
<dbReference type="EMBL" id="FOQE01000041">
    <property type="protein sequence ID" value="SFH87112.1"/>
    <property type="molecule type" value="Genomic_DNA"/>
</dbReference>
<dbReference type="SUPFAM" id="SSF53850">
    <property type="entry name" value="Periplasmic binding protein-like II"/>
    <property type="match status" value="1"/>
</dbReference>
<name>A0A1I3DK36_9LACT</name>
<reference evidence="7 8" key="1">
    <citation type="submission" date="2016-10" db="EMBL/GenBank/DDBJ databases">
        <authorList>
            <person name="de Groot N.N."/>
        </authorList>
    </citation>
    <scope>NUCLEOTIDE SEQUENCE [LARGE SCALE GENOMIC DNA]</scope>
    <source>
        <strain evidence="7 8">DSM 27630</strain>
    </source>
</reference>
<dbReference type="CDD" id="cd01000">
    <property type="entry name" value="PBP2_Cys_DEBP_like"/>
    <property type="match status" value="1"/>
</dbReference>
<dbReference type="GO" id="GO:0016020">
    <property type="term" value="C:membrane"/>
    <property type="evidence" value="ECO:0007669"/>
    <property type="project" value="InterPro"/>
</dbReference>